<reference evidence="16" key="1">
    <citation type="journal article" date="2022" name="J. Hered.">
        <title>A De Novo Chromosome-Level Genome Assembly of the White-Tailed Deer, Odocoileus Virginianus.</title>
        <authorList>
            <person name="London E.W."/>
            <person name="Roca A.L."/>
            <person name="Novakofski J.E."/>
            <person name="Mateus-Pinilla N.E."/>
        </authorList>
    </citation>
    <scope>NUCLEOTIDE SEQUENCE [LARGE SCALE GENOMIC DNA]</scope>
</reference>
<evidence type="ECO:0000256" key="15">
    <source>
        <dbReference type="SAM" id="MobiDB-lite"/>
    </source>
</evidence>
<dbReference type="PROSITE" id="PS00951">
    <property type="entry name" value="ER_LUMEN_RECEPTOR_1"/>
    <property type="match status" value="1"/>
</dbReference>
<evidence type="ECO:0000256" key="3">
    <source>
        <dbReference type="ARBA" id="ARBA00004653"/>
    </source>
</evidence>
<dbReference type="PANTHER" id="PTHR10585">
    <property type="entry name" value="ER LUMEN PROTEIN RETAINING RECEPTOR"/>
    <property type="match status" value="1"/>
</dbReference>
<comment type="subcellular location">
    <subcellularLocation>
        <location evidence="1">Cytoplasmic vesicle</location>
        <location evidence="1">COPI-coated vesicle membrane</location>
        <topology evidence="1">Multi-pass membrane protein</topology>
    </subcellularLocation>
    <subcellularLocation>
        <location evidence="2 14">Endoplasmic reticulum membrane</location>
        <topology evidence="2 14">Multi-pass membrane protein</topology>
    </subcellularLocation>
    <subcellularLocation>
        <location evidence="3">Golgi apparatus membrane</location>
        <topology evidence="3">Multi-pass membrane protein</topology>
    </subcellularLocation>
</comment>
<keyword evidence="16" id="KW-1185">Reference proteome</keyword>
<dbReference type="InterPro" id="IPR000133">
    <property type="entry name" value="ER_ret_rcpt"/>
</dbReference>
<evidence type="ECO:0000256" key="10">
    <source>
        <dbReference type="ARBA" id="ARBA00022989"/>
    </source>
</evidence>
<feature type="transmembrane region" description="Helical" evidence="14">
    <location>
        <begin position="216"/>
        <end position="237"/>
    </location>
</feature>
<feature type="transmembrane region" description="Helical" evidence="14">
    <location>
        <begin position="157"/>
        <end position="177"/>
    </location>
</feature>
<evidence type="ECO:0000256" key="8">
    <source>
        <dbReference type="ARBA" id="ARBA00022892"/>
    </source>
</evidence>
<feature type="region of interest" description="Disordered" evidence="15">
    <location>
        <begin position="1"/>
        <end position="31"/>
    </location>
</feature>
<gene>
    <name evidence="17" type="primary">KDELR2</name>
</gene>
<evidence type="ECO:0000256" key="11">
    <source>
        <dbReference type="ARBA" id="ARBA00023136"/>
    </source>
</evidence>
<evidence type="ECO:0000313" key="17">
    <source>
        <dbReference type="RefSeq" id="XP_070316546.1"/>
    </source>
</evidence>
<dbReference type="RefSeq" id="XP_070316546.1">
    <property type="nucleotide sequence ID" value="XM_070460445.1"/>
</dbReference>
<evidence type="ECO:0000256" key="9">
    <source>
        <dbReference type="ARBA" id="ARBA00022927"/>
    </source>
</evidence>
<accession>A0ABM4HLV3</accession>
<keyword evidence="13" id="KW-0968">Cytoplasmic vesicle</keyword>
<keyword evidence="5 14" id="KW-0813">Transport</keyword>
<dbReference type="Proteomes" id="UP001652640">
    <property type="component" value="Chromosome 33"/>
</dbReference>
<evidence type="ECO:0000256" key="1">
    <source>
        <dbReference type="ARBA" id="ARBA00004129"/>
    </source>
</evidence>
<keyword evidence="12 14" id="KW-0675">Receptor</keyword>
<evidence type="ECO:0000313" key="16">
    <source>
        <dbReference type="Proteomes" id="UP001652640"/>
    </source>
</evidence>
<evidence type="ECO:0000256" key="7">
    <source>
        <dbReference type="ARBA" id="ARBA00022824"/>
    </source>
</evidence>
<keyword evidence="8" id="KW-0931">ER-Golgi transport</keyword>
<keyword evidence="7 14" id="KW-0256">Endoplasmic reticulum</keyword>
<feature type="transmembrane region" description="Helical" evidence="14">
    <location>
        <begin position="103"/>
        <end position="120"/>
    </location>
</feature>
<dbReference type="Pfam" id="PF00810">
    <property type="entry name" value="ER_lumen_recept"/>
    <property type="match status" value="1"/>
</dbReference>
<organism evidence="16 17">
    <name type="scientific">Odocoileus virginianus</name>
    <name type="common">White-tailed deer</name>
    <dbReference type="NCBI Taxonomy" id="9874"/>
    <lineage>
        <taxon>Eukaryota</taxon>
        <taxon>Metazoa</taxon>
        <taxon>Chordata</taxon>
        <taxon>Craniata</taxon>
        <taxon>Vertebrata</taxon>
        <taxon>Euteleostomi</taxon>
        <taxon>Mammalia</taxon>
        <taxon>Eutheria</taxon>
        <taxon>Laurasiatheria</taxon>
        <taxon>Artiodactyla</taxon>
        <taxon>Ruminantia</taxon>
        <taxon>Pecora</taxon>
        <taxon>Cervidae</taxon>
        <taxon>Odocoileinae</taxon>
        <taxon>Odocoileus</taxon>
    </lineage>
</organism>
<keyword evidence="6 14" id="KW-0812">Transmembrane</keyword>
<evidence type="ECO:0000256" key="4">
    <source>
        <dbReference type="ARBA" id="ARBA00010120"/>
    </source>
</evidence>
<reference evidence="17" key="2">
    <citation type="submission" date="2025-08" db="UniProtKB">
        <authorList>
            <consortium name="RefSeq"/>
        </authorList>
    </citation>
    <scope>IDENTIFICATION</scope>
    <source>
        <tissue evidence="17">Tongue muscle</tissue>
    </source>
</reference>
<feature type="transmembrane region" description="Helical" evidence="14">
    <location>
        <begin position="189"/>
        <end position="210"/>
    </location>
</feature>
<evidence type="ECO:0000256" key="14">
    <source>
        <dbReference type="RuleBase" id="RU000634"/>
    </source>
</evidence>
<comment type="similarity">
    <text evidence="4 14">Belongs to the ERD2 family.</text>
</comment>
<proteinExistence type="inferred from homology"/>
<keyword evidence="11 14" id="KW-0472">Membrane</keyword>
<dbReference type="PRINTS" id="PR00660">
    <property type="entry name" value="ERLUMENR"/>
</dbReference>
<evidence type="ECO:0000256" key="5">
    <source>
        <dbReference type="ARBA" id="ARBA00022448"/>
    </source>
</evidence>
<evidence type="ECO:0000256" key="13">
    <source>
        <dbReference type="ARBA" id="ARBA00023329"/>
    </source>
</evidence>
<keyword evidence="9 14" id="KW-0653">Protein transport</keyword>
<dbReference type="GeneID" id="110144422"/>
<evidence type="ECO:0000256" key="6">
    <source>
        <dbReference type="ARBA" id="ARBA00022692"/>
    </source>
</evidence>
<protein>
    <recommendedName>
        <fullName evidence="14">ER lumen protein-retaining receptor</fullName>
    </recommendedName>
</protein>
<dbReference type="PROSITE" id="PS00952">
    <property type="entry name" value="ER_LUMEN_RECEPTOR_2"/>
    <property type="match status" value="1"/>
</dbReference>
<evidence type="ECO:0000256" key="12">
    <source>
        <dbReference type="ARBA" id="ARBA00023170"/>
    </source>
</evidence>
<name>A0ABM4HLV3_ODOVR</name>
<keyword evidence="10 14" id="KW-1133">Transmembrane helix</keyword>
<comment type="caution">
    <text evidence="14">Lacks conserved residue(s) required for the propagation of feature annotation.</text>
</comment>
<sequence>MGRTAALGLTWQPTQPGRWGGRGERSPRSPPCPWEDWPFREGARASLSFRVPWALTQLSGPPAAGGACGISGKSQLLFALVFTTRYLDLFTSFISLYNTSMKLIYIACSYATVYLIYMKFKATYDGNHDTFRVEFLVVPVGGLSFLVNHDFSPLEILWTFSIYLESVAILPQLFMISKTGEAETITTHYLFFLGLYRALYLVNWIWRFYFEGFFDLIAVVAGVVQTILYCDFFYLYITKVLKGKKLSLPA</sequence>
<evidence type="ECO:0000256" key="2">
    <source>
        <dbReference type="ARBA" id="ARBA00004477"/>
    </source>
</evidence>